<evidence type="ECO:0000256" key="1">
    <source>
        <dbReference type="SAM" id="Phobius"/>
    </source>
</evidence>
<keyword evidence="1" id="KW-0472">Membrane</keyword>
<dbReference type="RefSeq" id="WP_003438567.1">
    <property type="nucleotide sequence ID" value="NZ_AP031492.1"/>
</dbReference>
<dbReference type="EMBL" id="CACRUR010000009">
    <property type="protein sequence ID" value="VYU21670.1"/>
    <property type="molecule type" value="Genomic_DNA"/>
</dbReference>
<accession>A0A6N3CY88</accession>
<evidence type="ECO:0000313" key="5">
    <source>
        <dbReference type="Proteomes" id="UP000189137"/>
    </source>
</evidence>
<reference evidence="2" key="4">
    <citation type="submission" date="2021-06" db="EMBL/GenBank/DDBJ databases">
        <authorList>
            <consortium name="NCBI Pathogen Detection Project"/>
        </authorList>
    </citation>
    <scope>NUCLEOTIDE SEQUENCE</scope>
    <source>
        <strain evidence="2">HN1000</strain>
    </source>
</reference>
<dbReference type="Proteomes" id="UP000878956">
    <property type="component" value="Unassembled WGS sequence"/>
</dbReference>
<reference evidence="4" key="3">
    <citation type="submission" date="2019-11" db="EMBL/GenBank/DDBJ databases">
        <authorList>
            <person name="Feng L."/>
        </authorList>
    </citation>
    <scope>NUCLEOTIDE SEQUENCE</scope>
    <source>
        <strain evidence="4">PdifficileLFYP43</strain>
    </source>
</reference>
<feature type="transmembrane region" description="Helical" evidence="1">
    <location>
        <begin position="51"/>
        <end position="75"/>
    </location>
</feature>
<sequence length="81" mass="9721">MNQKKIKISIKMVIIGIFAVIIAFVLSRLFVEYIDELLRSNWQYQLFESESSYIVFANCIMFSNILLEIFLIYICRKFRKI</sequence>
<evidence type="ECO:0000313" key="3">
    <source>
        <dbReference type="EMBL" id="SJR84019.1"/>
    </source>
</evidence>
<evidence type="ECO:0000313" key="2">
    <source>
        <dbReference type="EMBL" id="HBH1541216.1"/>
    </source>
</evidence>
<gene>
    <name evidence="2" type="ORF">KRM00_000674</name>
    <name evidence="4" type="ORF">PDLFYP43_02920</name>
    <name evidence="3" type="ORF">SAMEA3375112_00325</name>
</gene>
<name>A0A6N3CY88_CLODI</name>
<dbReference type="AlphaFoldDB" id="A0A6N3CY88"/>
<proteinExistence type="predicted"/>
<keyword evidence="1" id="KW-0812">Transmembrane</keyword>
<dbReference type="EMBL" id="FUPS01000001">
    <property type="protein sequence ID" value="SJR84019.1"/>
    <property type="molecule type" value="Genomic_DNA"/>
</dbReference>
<evidence type="ECO:0000313" key="4">
    <source>
        <dbReference type="EMBL" id="VYU21670.1"/>
    </source>
</evidence>
<reference evidence="2" key="2">
    <citation type="journal article" date="2018" name="Genome Biol.">
        <title>SKESA: strategic k-mer extension for scrupulous assemblies.</title>
        <authorList>
            <person name="Souvorov A."/>
            <person name="Agarwala R."/>
            <person name="Lipman D.J."/>
        </authorList>
    </citation>
    <scope>NUCLEOTIDE SEQUENCE</scope>
    <source>
        <strain evidence="2">HN1000</strain>
    </source>
</reference>
<organism evidence="4">
    <name type="scientific">Clostridioides difficile</name>
    <name type="common">Peptoclostridium difficile</name>
    <dbReference type="NCBI Taxonomy" id="1496"/>
    <lineage>
        <taxon>Bacteria</taxon>
        <taxon>Bacillati</taxon>
        <taxon>Bacillota</taxon>
        <taxon>Clostridia</taxon>
        <taxon>Peptostreptococcales</taxon>
        <taxon>Peptostreptococcaceae</taxon>
        <taxon>Clostridioides</taxon>
    </lineage>
</organism>
<protein>
    <submittedName>
        <fullName evidence="4">Uncharacterized protein</fullName>
    </submittedName>
</protein>
<feature type="transmembrane region" description="Helical" evidence="1">
    <location>
        <begin position="12"/>
        <end position="31"/>
    </location>
</feature>
<dbReference type="EMBL" id="DAEPXK010000005">
    <property type="protein sequence ID" value="HBH1541216.1"/>
    <property type="molecule type" value="Genomic_DNA"/>
</dbReference>
<dbReference type="Proteomes" id="UP000189137">
    <property type="component" value="Unassembled WGS sequence"/>
</dbReference>
<reference evidence="3 5" key="1">
    <citation type="submission" date="2017-02" db="EMBL/GenBank/DDBJ databases">
        <authorList>
            <consortium name="Pathogen Informatics"/>
        </authorList>
    </citation>
    <scope>NUCLEOTIDE SEQUENCE [LARGE SCALE GENOMIC DNA]</scope>
    <source>
        <strain evidence="3 5">VRECD0157</strain>
    </source>
</reference>
<keyword evidence="1" id="KW-1133">Transmembrane helix</keyword>